<dbReference type="InterPro" id="IPR043916">
    <property type="entry name" value="P8_CR"/>
</dbReference>
<sequence length="167" mass="19446">MNYNSNIENDKHIVDQNNDENNHNVFQLYDKIPVEQNDYHNTLAGNINGTLLSNLFFSTENYKILQNGLRKGVYDKSKGAYIIPEQKQEVLRIIMNSIFIEHSNNRHDNIEGQIVMLNNLVIDFAVPQLFSEAQSYFKYRRDIDSLPTPLAPPVMSKTTKQLSHKFW</sequence>
<protein>
    <recommendedName>
        <fullName evidence="1">Minor capsid protein P8 central region domain-containing protein</fullName>
    </recommendedName>
</protein>
<dbReference type="Pfam" id="PF19065">
    <property type="entry name" value="P8_CR"/>
    <property type="match status" value="1"/>
</dbReference>
<evidence type="ECO:0000313" key="2">
    <source>
        <dbReference type="EMBL" id="QHU02654.1"/>
    </source>
</evidence>
<reference evidence="2" key="1">
    <citation type="journal article" date="2020" name="Nature">
        <title>Giant virus diversity and host interactions through global metagenomics.</title>
        <authorList>
            <person name="Schulz F."/>
            <person name="Roux S."/>
            <person name="Paez-Espino D."/>
            <person name="Jungbluth S."/>
            <person name="Walsh D.A."/>
            <person name="Denef V.J."/>
            <person name="McMahon K.D."/>
            <person name="Konstantinidis K.T."/>
            <person name="Eloe-Fadrosh E.A."/>
            <person name="Kyrpides N.C."/>
            <person name="Woyke T."/>
        </authorList>
    </citation>
    <scope>NUCLEOTIDE SEQUENCE</scope>
    <source>
        <strain evidence="2">GVMAG-M-3300025880-76</strain>
    </source>
</reference>
<dbReference type="AlphaFoldDB" id="A0A6C0JG70"/>
<evidence type="ECO:0000259" key="1">
    <source>
        <dbReference type="Pfam" id="PF19065"/>
    </source>
</evidence>
<name>A0A6C0JG70_9ZZZZ</name>
<feature type="domain" description="Minor capsid protein P8 central region" evidence="1">
    <location>
        <begin position="47"/>
        <end position="164"/>
    </location>
</feature>
<accession>A0A6C0JG70</accession>
<dbReference type="EMBL" id="MN740361">
    <property type="protein sequence ID" value="QHU02654.1"/>
    <property type="molecule type" value="Genomic_DNA"/>
</dbReference>
<proteinExistence type="predicted"/>
<organism evidence="2">
    <name type="scientific">viral metagenome</name>
    <dbReference type="NCBI Taxonomy" id="1070528"/>
    <lineage>
        <taxon>unclassified sequences</taxon>
        <taxon>metagenomes</taxon>
        <taxon>organismal metagenomes</taxon>
    </lineage>
</organism>